<name>A0A095UJH7_9GAMM</name>
<dbReference type="AlphaFoldDB" id="A0A095UJH7"/>
<evidence type="ECO:0000256" key="1">
    <source>
        <dbReference type="ARBA" id="ARBA00004429"/>
    </source>
</evidence>
<dbReference type="eggNOG" id="COG3239">
    <property type="taxonomic scope" value="Bacteria"/>
</dbReference>
<feature type="transmembrane region" description="Helical" evidence="12">
    <location>
        <begin position="47"/>
        <end position="64"/>
    </location>
</feature>
<dbReference type="GO" id="GO:0046872">
    <property type="term" value="F:metal ion binding"/>
    <property type="evidence" value="ECO:0007669"/>
    <property type="project" value="UniProtKB-KW"/>
</dbReference>
<evidence type="ECO:0000256" key="9">
    <source>
        <dbReference type="ARBA" id="ARBA00023004"/>
    </source>
</evidence>
<reference evidence="14 15" key="1">
    <citation type="submission" date="2012-09" db="EMBL/GenBank/DDBJ databases">
        <title>Genome Sequence of alkane-degrading Bacterium Alcanivorax sp. 19-m-6.</title>
        <authorList>
            <person name="Lai Q."/>
            <person name="Shao Z."/>
        </authorList>
    </citation>
    <scope>NUCLEOTIDE SEQUENCE [LARGE SCALE GENOMIC DNA]</scope>
    <source>
        <strain evidence="14 15">19-m-6</strain>
    </source>
</reference>
<dbReference type="CDD" id="cd03512">
    <property type="entry name" value="Alkane-hydroxylase"/>
    <property type="match status" value="1"/>
</dbReference>
<keyword evidence="7 12" id="KW-1133">Transmembrane helix</keyword>
<evidence type="ECO:0000259" key="13">
    <source>
        <dbReference type="Pfam" id="PF00487"/>
    </source>
</evidence>
<comment type="subcellular location">
    <subcellularLocation>
        <location evidence="1">Cell inner membrane</location>
        <topology evidence="1">Multi-pass membrane protein</topology>
    </subcellularLocation>
</comment>
<evidence type="ECO:0000256" key="4">
    <source>
        <dbReference type="ARBA" id="ARBA00022519"/>
    </source>
</evidence>
<dbReference type="InterPro" id="IPR033885">
    <property type="entry name" value="AlkB/XylM"/>
</dbReference>
<dbReference type="EMBL" id="ARXV01000022">
    <property type="protein sequence ID" value="KGD62640.1"/>
    <property type="molecule type" value="Genomic_DNA"/>
</dbReference>
<keyword evidence="10 14" id="KW-0503">Monooxygenase</keyword>
<keyword evidence="5 12" id="KW-0812">Transmembrane</keyword>
<dbReference type="PATRIC" id="fig|1177154.3.peg.3603"/>
<sequence>MFENVNPDRMLTIKKWSYVVFWATMVPLVPFSAYVGLESGTQDYWSWFLYFVIFGIIPVLDYIIGKDPSNPDEEQQVPTLTEEVIYRVFTILMGFVWIAVLFYAGHIFMTNDYGLLGKIGWIVSIGTVGGIIAINLGHELIHKDPKIENWMGGLLLSSVTYAGFKVEHVRGHHVHVSTPDDASSSRYNQGLYDFLPKAFVRNFKNAWALEKQYLERKGKKNISIYNELIWWYSISALFAVAFGVIWGWQGVVFFLGQSFFAALALEIINYIEHYGLHRRVNEKGRFERVTPAHSWNSNYLLTNIALFQLQRHSDHHAYAKRRYQVLRHYEESPQLPGGYASMYVLALFPPLWKKVMNPRVEAYYEGEMDQLFRDAKRVNNIA</sequence>
<keyword evidence="4" id="KW-0997">Cell inner membrane</keyword>
<feature type="transmembrane region" description="Helical" evidence="12">
    <location>
        <begin position="115"/>
        <end position="136"/>
    </location>
</feature>
<evidence type="ECO:0000256" key="11">
    <source>
        <dbReference type="ARBA" id="ARBA00023136"/>
    </source>
</evidence>
<dbReference type="PANTHER" id="PTHR38674">
    <property type="entry name" value="ALKANE 1-MONOOXYGENASE 1"/>
    <property type="match status" value="1"/>
</dbReference>
<dbReference type="OrthoDB" id="4759734at2"/>
<gene>
    <name evidence="14" type="ORF">Y5S_03595</name>
</gene>
<dbReference type="GO" id="GO:0005886">
    <property type="term" value="C:plasma membrane"/>
    <property type="evidence" value="ECO:0007669"/>
    <property type="project" value="UniProtKB-SubCell"/>
</dbReference>
<dbReference type="RefSeq" id="WP_035235064.1">
    <property type="nucleotide sequence ID" value="NZ_ARXV01000022.1"/>
</dbReference>
<proteinExistence type="inferred from homology"/>
<keyword evidence="6" id="KW-0479">Metal-binding</keyword>
<evidence type="ECO:0000313" key="14">
    <source>
        <dbReference type="EMBL" id="KGD62640.1"/>
    </source>
</evidence>
<feature type="transmembrane region" description="Helical" evidence="12">
    <location>
        <begin position="84"/>
        <end position="109"/>
    </location>
</feature>
<evidence type="ECO:0000256" key="7">
    <source>
        <dbReference type="ARBA" id="ARBA00022989"/>
    </source>
</evidence>
<feature type="transmembrane region" description="Helical" evidence="12">
    <location>
        <begin position="254"/>
        <end position="271"/>
    </location>
</feature>
<feature type="domain" description="Fatty acid desaturase" evidence="13">
    <location>
        <begin position="121"/>
        <end position="342"/>
    </location>
</feature>
<comment type="similarity">
    <text evidence="2">Belongs to the fatty acid desaturase type 1 family. AlkB subfamily.</text>
</comment>
<dbReference type="GO" id="GO:0004497">
    <property type="term" value="F:monooxygenase activity"/>
    <property type="evidence" value="ECO:0007669"/>
    <property type="project" value="UniProtKB-KW"/>
</dbReference>
<dbReference type="Proteomes" id="UP000029444">
    <property type="component" value="Unassembled WGS sequence"/>
</dbReference>
<evidence type="ECO:0000256" key="12">
    <source>
        <dbReference type="SAM" id="Phobius"/>
    </source>
</evidence>
<organism evidence="14 15">
    <name type="scientific">Alcanivorax nanhaiticus</name>
    <dbReference type="NCBI Taxonomy" id="1177154"/>
    <lineage>
        <taxon>Bacteria</taxon>
        <taxon>Pseudomonadati</taxon>
        <taxon>Pseudomonadota</taxon>
        <taxon>Gammaproteobacteria</taxon>
        <taxon>Oceanospirillales</taxon>
        <taxon>Alcanivoracaceae</taxon>
        <taxon>Alcanivorax</taxon>
    </lineage>
</organism>
<keyword evidence="15" id="KW-1185">Reference proteome</keyword>
<feature type="transmembrane region" description="Helical" evidence="12">
    <location>
        <begin position="16"/>
        <end position="35"/>
    </location>
</feature>
<dbReference type="PANTHER" id="PTHR38674:SF1">
    <property type="entry name" value="ALKANE 1-MONOOXYGENASE 1"/>
    <property type="match status" value="1"/>
</dbReference>
<evidence type="ECO:0000313" key="15">
    <source>
        <dbReference type="Proteomes" id="UP000029444"/>
    </source>
</evidence>
<keyword evidence="9" id="KW-0408">Iron</keyword>
<keyword evidence="8" id="KW-0560">Oxidoreductase</keyword>
<keyword evidence="3" id="KW-1003">Cell membrane</keyword>
<accession>A0A095UJH7</accession>
<evidence type="ECO:0000256" key="8">
    <source>
        <dbReference type="ARBA" id="ARBA00023002"/>
    </source>
</evidence>
<dbReference type="InterPro" id="IPR005804">
    <property type="entry name" value="FA_desaturase_dom"/>
</dbReference>
<evidence type="ECO:0000256" key="10">
    <source>
        <dbReference type="ARBA" id="ARBA00023033"/>
    </source>
</evidence>
<evidence type="ECO:0000256" key="5">
    <source>
        <dbReference type="ARBA" id="ARBA00022692"/>
    </source>
</evidence>
<evidence type="ECO:0000256" key="3">
    <source>
        <dbReference type="ARBA" id="ARBA00022475"/>
    </source>
</evidence>
<evidence type="ECO:0000256" key="2">
    <source>
        <dbReference type="ARBA" id="ARBA00010823"/>
    </source>
</evidence>
<evidence type="ECO:0000256" key="6">
    <source>
        <dbReference type="ARBA" id="ARBA00022723"/>
    </source>
</evidence>
<dbReference type="Pfam" id="PF00487">
    <property type="entry name" value="FA_desaturase"/>
    <property type="match status" value="1"/>
</dbReference>
<keyword evidence="11 12" id="KW-0472">Membrane</keyword>
<protein>
    <submittedName>
        <fullName evidence="14">Alkane-1 monooxygenase</fullName>
    </submittedName>
</protein>
<feature type="transmembrane region" description="Helical" evidence="12">
    <location>
        <begin position="229"/>
        <end position="248"/>
    </location>
</feature>
<dbReference type="GO" id="GO:0006629">
    <property type="term" value="P:lipid metabolic process"/>
    <property type="evidence" value="ECO:0007669"/>
    <property type="project" value="InterPro"/>
</dbReference>
<dbReference type="STRING" id="1177154.Y5S_03595"/>
<comment type="caution">
    <text evidence="14">The sequence shown here is derived from an EMBL/GenBank/DDBJ whole genome shotgun (WGS) entry which is preliminary data.</text>
</comment>